<dbReference type="InterPro" id="IPR018511">
    <property type="entry name" value="Hemolysin-typ_Ca-bd_CS"/>
</dbReference>
<dbReference type="AlphaFoldDB" id="A0A919PT08"/>
<keyword evidence="5" id="KW-1185">Reference proteome</keyword>
<dbReference type="InterPro" id="IPR050557">
    <property type="entry name" value="RTX_toxin/Mannuronan_C5-epim"/>
</dbReference>
<evidence type="ECO:0000256" key="3">
    <source>
        <dbReference type="SAM" id="SignalP"/>
    </source>
</evidence>
<feature type="chain" id="PRO_5036857445" description="Calcium-binding protein" evidence="3">
    <location>
        <begin position="28"/>
        <end position="327"/>
    </location>
</feature>
<evidence type="ECO:0000256" key="1">
    <source>
        <dbReference type="ARBA" id="ARBA00004613"/>
    </source>
</evidence>
<dbReference type="GO" id="GO:0005509">
    <property type="term" value="F:calcium ion binding"/>
    <property type="evidence" value="ECO:0007669"/>
    <property type="project" value="InterPro"/>
</dbReference>
<dbReference type="PANTHER" id="PTHR38340">
    <property type="entry name" value="S-LAYER PROTEIN"/>
    <property type="match status" value="1"/>
</dbReference>
<feature type="signal peptide" evidence="3">
    <location>
        <begin position="1"/>
        <end position="27"/>
    </location>
</feature>
<evidence type="ECO:0008006" key="6">
    <source>
        <dbReference type="Google" id="ProtNLM"/>
    </source>
</evidence>
<name>A0A919PT08_9ACTN</name>
<evidence type="ECO:0000313" key="5">
    <source>
        <dbReference type="Proteomes" id="UP000660611"/>
    </source>
</evidence>
<dbReference type="SUPFAM" id="SSF51120">
    <property type="entry name" value="beta-Roll"/>
    <property type="match status" value="2"/>
</dbReference>
<comment type="caution">
    <text evidence="4">The sequence shown here is derived from an EMBL/GenBank/DDBJ whole genome shotgun (WGS) entry which is preliminary data.</text>
</comment>
<protein>
    <recommendedName>
        <fullName evidence="6">Calcium-binding protein</fullName>
    </recommendedName>
</protein>
<dbReference type="PRINTS" id="PR00313">
    <property type="entry name" value="CABNDNGRPT"/>
</dbReference>
<dbReference type="PANTHER" id="PTHR38340:SF1">
    <property type="entry name" value="S-LAYER PROTEIN"/>
    <property type="match status" value="1"/>
</dbReference>
<dbReference type="InterPro" id="IPR001343">
    <property type="entry name" value="Hemolysn_Ca-bd"/>
</dbReference>
<dbReference type="InterPro" id="IPR011049">
    <property type="entry name" value="Serralysin-like_metalloprot_C"/>
</dbReference>
<accession>A0A919PT08</accession>
<evidence type="ECO:0000256" key="2">
    <source>
        <dbReference type="ARBA" id="ARBA00022525"/>
    </source>
</evidence>
<reference evidence="4" key="1">
    <citation type="submission" date="2021-01" db="EMBL/GenBank/DDBJ databases">
        <title>Whole genome shotgun sequence of Dactylosporangium siamense NBRC 106093.</title>
        <authorList>
            <person name="Komaki H."/>
            <person name="Tamura T."/>
        </authorList>
    </citation>
    <scope>NUCLEOTIDE SEQUENCE</scope>
    <source>
        <strain evidence="4">NBRC 106093</strain>
    </source>
</reference>
<gene>
    <name evidence="4" type="ORF">Dsi01nite_076900</name>
</gene>
<comment type="subcellular location">
    <subcellularLocation>
        <location evidence="1">Secreted</location>
    </subcellularLocation>
</comment>
<dbReference type="Proteomes" id="UP000660611">
    <property type="component" value="Unassembled WGS sequence"/>
</dbReference>
<keyword evidence="3" id="KW-0732">Signal</keyword>
<evidence type="ECO:0000313" key="4">
    <source>
        <dbReference type="EMBL" id="GIG49649.1"/>
    </source>
</evidence>
<keyword evidence="2" id="KW-0964">Secreted</keyword>
<organism evidence="4 5">
    <name type="scientific">Dactylosporangium siamense</name>
    <dbReference type="NCBI Taxonomy" id="685454"/>
    <lineage>
        <taxon>Bacteria</taxon>
        <taxon>Bacillati</taxon>
        <taxon>Actinomycetota</taxon>
        <taxon>Actinomycetes</taxon>
        <taxon>Micromonosporales</taxon>
        <taxon>Micromonosporaceae</taxon>
        <taxon>Dactylosporangium</taxon>
    </lineage>
</organism>
<sequence>MRRLSRLGLAVMLGVAFTVAAVSPAHAAPPVATLTMSGEMHYEAALNQANRLTITNPSAGVVAFTDVYPITFSTPDGSTCSYPYATQTTVHCVHGATFLDIKTYDLDDIIDNRTKSNVHAAGGDGDDIIKMGGHANGGQAAAGDASGGEGDDIVYSGPGNDWINGGNGSDTVTFQGRTVKITATLTAPAGGGDPLTGEFDVFQEIENLTGGGAADTLTGNASANVIDGGWYTTPCQPIPAGMFAPTAIQAPPPCTTYSGDDVINGGGGPDTLRGRQGADTINGGSGNDVLYGDAGYDTLNGGLDSDICYPGADGASTSSCSTLIPLP</sequence>
<dbReference type="Pfam" id="PF00353">
    <property type="entry name" value="HemolysinCabind"/>
    <property type="match status" value="3"/>
</dbReference>
<dbReference type="Gene3D" id="2.150.10.10">
    <property type="entry name" value="Serralysin-like metalloprotease, C-terminal"/>
    <property type="match status" value="2"/>
</dbReference>
<dbReference type="EMBL" id="BONQ01000122">
    <property type="protein sequence ID" value="GIG49649.1"/>
    <property type="molecule type" value="Genomic_DNA"/>
</dbReference>
<proteinExistence type="predicted"/>
<dbReference type="RefSeq" id="WP_203851314.1">
    <property type="nucleotide sequence ID" value="NZ_BAAAVW010000024.1"/>
</dbReference>
<dbReference type="PROSITE" id="PS00330">
    <property type="entry name" value="HEMOLYSIN_CALCIUM"/>
    <property type="match status" value="1"/>
</dbReference>
<dbReference type="GO" id="GO:0005576">
    <property type="term" value="C:extracellular region"/>
    <property type="evidence" value="ECO:0007669"/>
    <property type="project" value="UniProtKB-SubCell"/>
</dbReference>